<evidence type="ECO:0008006" key="4">
    <source>
        <dbReference type="Google" id="ProtNLM"/>
    </source>
</evidence>
<evidence type="ECO:0000256" key="1">
    <source>
        <dbReference type="SAM" id="SignalP"/>
    </source>
</evidence>
<protein>
    <recommendedName>
        <fullName evidence="4">DUF3888 domain-containing protein</fullName>
    </recommendedName>
</protein>
<dbReference type="Proteomes" id="UP000214746">
    <property type="component" value="Unassembled WGS sequence"/>
</dbReference>
<evidence type="ECO:0000313" key="2">
    <source>
        <dbReference type="EMBL" id="PZE20251.1"/>
    </source>
</evidence>
<dbReference type="AlphaFoldDB" id="A0A2W1NAM2"/>
<accession>A0A2W1NAM2</accession>
<dbReference type="EMBL" id="NHRJ02000008">
    <property type="protein sequence ID" value="PZE20251.1"/>
    <property type="molecule type" value="Genomic_DNA"/>
</dbReference>
<keyword evidence="3" id="KW-1185">Reference proteome</keyword>
<organism evidence="2 3">
    <name type="scientific">Paenibacillus xerothermodurans</name>
    <dbReference type="NCBI Taxonomy" id="1977292"/>
    <lineage>
        <taxon>Bacteria</taxon>
        <taxon>Bacillati</taxon>
        <taxon>Bacillota</taxon>
        <taxon>Bacilli</taxon>
        <taxon>Bacillales</taxon>
        <taxon>Paenibacillaceae</taxon>
        <taxon>Paenibacillus</taxon>
    </lineage>
</organism>
<name>A0A2W1NAM2_PAEXE</name>
<comment type="caution">
    <text evidence="2">The sequence shown here is derived from an EMBL/GenBank/DDBJ whole genome shotgun (WGS) entry which is preliminary data.</text>
</comment>
<proteinExistence type="predicted"/>
<reference evidence="2" key="1">
    <citation type="submission" date="2018-06" db="EMBL/GenBank/DDBJ databases">
        <title>Paenibacillus xerothermodurans sp. nov. an extremely dry heat resistant spore forming bacterium isolated from the soil of Cape Canaveral, Florida.</title>
        <authorList>
            <person name="Seuylemezian A."/>
            <person name="Kaur N."/>
            <person name="Patil P."/>
            <person name="Patil P."/>
            <person name="Mayilraj S."/>
            <person name="Vaishampayan P."/>
        </authorList>
    </citation>
    <scope>NUCLEOTIDE SEQUENCE [LARGE SCALE GENOMIC DNA]</scope>
    <source>
        <strain evidence="2">ATCC 27380</strain>
    </source>
</reference>
<feature type="chain" id="PRO_5038960845" description="DUF3888 domain-containing protein" evidence="1">
    <location>
        <begin position="31"/>
        <end position="135"/>
    </location>
</feature>
<keyword evidence="1" id="KW-0732">Signal</keyword>
<sequence length="135" mass="15181">MHFVKCSNVRLTVRLAIWAQFLVSVFATLAVGTTTAAAPAIDEIRQEARLKWERSMSADHGEEYIRFELYDPEQKAVVFNGQIIMPDQYVTIGTFRYRNTLFNTPIRISAGAQGDYTAITLSKLSGYADPMPESL</sequence>
<feature type="signal peptide" evidence="1">
    <location>
        <begin position="1"/>
        <end position="30"/>
    </location>
</feature>
<gene>
    <name evidence="2" type="ORF">CBW46_013955</name>
</gene>
<dbReference type="RefSeq" id="WP_089200620.1">
    <property type="nucleotide sequence ID" value="NZ_NHRJ02000008.1"/>
</dbReference>
<evidence type="ECO:0000313" key="3">
    <source>
        <dbReference type="Proteomes" id="UP000214746"/>
    </source>
</evidence>